<feature type="non-terminal residue" evidence="2">
    <location>
        <position position="521"/>
    </location>
</feature>
<comment type="caution">
    <text evidence="2">The sequence shown here is derived from an EMBL/GenBank/DDBJ whole genome shotgun (WGS) entry which is preliminary data.</text>
</comment>
<dbReference type="EMBL" id="NBNE01012994">
    <property type="protein sequence ID" value="OWY95391.1"/>
    <property type="molecule type" value="Genomic_DNA"/>
</dbReference>
<organism evidence="2 3">
    <name type="scientific">Phytophthora megakarya</name>
    <dbReference type="NCBI Taxonomy" id="4795"/>
    <lineage>
        <taxon>Eukaryota</taxon>
        <taxon>Sar</taxon>
        <taxon>Stramenopiles</taxon>
        <taxon>Oomycota</taxon>
        <taxon>Peronosporomycetes</taxon>
        <taxon>Peronosporales</taxon>
        <taxon>Peronosporaceae</taxon>
        <taxon>Phytophthora</taxon>
    </lineage>
</organism>
<evidence type="ECO:0000313" key="2">
    <source>
        <dbReference type="EMBL" id="OWY95391.1"/>
    </source>
</evidence>
<accession>A0A225UR03</accession>
<feature type="compositionally biased region" description="Basic and acidic residues" evidence="1">
    <location>
        <begin position="209"/>
        <end position="218"/>
    </location>
</feature>
<keyword evidence="3" id="KW-1185">Reference proteome</keyword>
<dbReference type="AlphaFoldDB" id="A0A225UR03"/>
<feature type="region of interest" description="Disordered" evidence="1">
    <location>
        <begin position="81"/>
        <end position="115"/>
    </location>
</feature>
<protein>
    <submittedName>
        <fullName evidence="2">Uncharacterized protein</fullName>
    </submittedName>
</protein>
<dbReference type="SUPFAM" id="SSF50630">
    <property type="entry name" value="Acid proteases"/>
    <property type="match status" value="1"/>
</dbReference>
<feature type="region of interest" description="Disordered" evidence="1">
    <location>
        <begin position="196"/>
        <end position="260"/>
    </location>
</feature>
<evidence type="ECO:0000256" key="1">
    <source>
        <dbReference type="SAM" id="MobiDB-lite"/>
    </source>
</evidence>
<name>A0A225UR03_9STRA</name>
<evidence type="ECO:0000313" key="3">
    <source>
        <dbReference type="Proteomes" id="UP000198211"/>
    </source>
</evidence>
<feature type="region of interest" description="Disordered" evidence="1">
    <location>
        <begin position="1"/>
        <end position="22"/>
    </location>
</feature>
<gene>
    <name evidence="2" type="ORF">PHMEG_00034616</name>
</gene>
<feature type="compositionally biased region" description="Basic residues" evidence="1">
    <location>
        <begin position="196"/>
        <end position="208"/>
    </location>
</feature>
<proteinExistence type="predicted"/>
<dbReference type="Gene3D" id="2.40.70.10">
    <property type="entry name" value="Acid Proteases"/>
    <property type="match status" value="1"/>
</dbReference>
<dbReference type="Proteomes" id="UP000198211">
    <property type="component" value="Unassembled WGS sequence"/>
</dbReference>
<sequence>MAGNTACKTNGQSLPATTGGEIDGNMGGMEILPEDGSTTAVVCYAVSTQLDEETTARDHERAVRYVETVKPAMATQRYVHKSNVSNDGSERHGVGGATDQTTDTSVPQTVSGASAGVDDQRMNDVLTSEEGERMAVLVSQGEEGETDVRGMTAVGDEVSTSLSALKLVSELTDEIVEGLGTIGKVRTVVKRVRRESKHRRAMQAKHRAMVRDGGEVSREIAQLEQVQRDRRQEQVGDAQRALAARRQKRGSGDRVPEGERARVQLVQHHDAATTTNADEDDIADKRAAAGDGLPTAMMTVDGYHREVKIDSGARYCVAGTDWMMRGERVRKDAPVHCVEGIGGFLLDVIGVWTFSMRNVYGQTVQVDACIIDGCTSEFLVGVDFLEKHRATIDFDRGEVRYVERGHAVVIPFRTYGIKNGTTATVRLASATNLQFRTVQPVEVAVAAADGDEGIFLPTVEHGAVLLAAAVTKVKGGKALVPAINAYGGRVKLPSRKELGVWVPINSDMELLAMNDELEPAR</sequence>
<reference evidence="3" key="1">
    <citation type="submission" date="2017-03" db="EMBL/GenBank/DDBJ databases">
        <title>Phytopthora megakarya and P. palmivora, two closely related causual agents of cacao black pod achieved similar genome size and gene model numbers by different mechanisms.</title>
        <authorList>
            <person name="Ali S."/>
            <person name="Shao J."/>
            <person name="Larry D.J."/>
            <person name="Kronmiller B."/>
            <person name="Shen D."/>
            <person name="Strem M.D."/>
            <person name="Melnick R.L."/>
            <person name="Guiltinan M.J."/>
            <person name="Tyler B.M."/>
            <person name="Meinhardt L.W."/>
            <person name="Bailey B.A."/>
        </authorList>
    </citation>
    <scope>NUCLEOTIDE SEQUENCE [LARGE SCALE GENOMIC DNA]</scope>
    <source>
        <strain evidence="3">zdho120</strain>
    </source>
</reference>
<feature type="compositionally biased region" description="Polar residues" evidence="1">
    <location>
        <begin position="98"/>
        <end position="112"/>
    </location>
</feature>
<feature type="compositionally biased region" description="Basic and acidic residues" evidence="1">
    <location>
        <begin position="250"/>
        <end position="260"/>
    </location>
</feature>
<feature type="compositionally biased region" description="Polar residues" evidence="1">
    <location>
        <begin position="1"/>
        <end position="16"/>
    </location>
</feature>
<dbReference type="InterPro" id="IPR021109">
    <property type="entry name" value="Peptidase_aspartic_dom_sf"/>
</dbReference>